<dbReference type="Proteomes" id="UP000237000">
    <property type="component" value="Unassembled WGS sequence"/>
</dbReference>
<dbReference type="EMBL" id="JXTC01000025">
    <property type="protein sequence ID" value="PON98349.1"/>
    <property type="molecule type" value="Genomic_DNA"/>
</dbReference>
<accession>A0A2P5FKN3</accession>
<proteinExistence type="predicted"/>
<dbReference type="InParanoid" id="A0A2P5FKN3"/>
<protein>
    <submittedName>
        <fullName evidence="1">Uncharacterized protein</fullName>
    </submittedName>
</protein>
<comment type="caution">
    <text evidence="1">The sequence shown here is derived from an EMBL/GenBank/DDBJ whole genome shotgun (WGS) entry which is preliminary data.</text>
</comment>
<dbReference type="AlphaFoldDB" id="A0A2P5FKN3"/>
<evidence type="ECO:0000313" key="2">
    <source>
        <dbReference type="Proteomes" id="UP000237000"/>
    </source>
</evidence>
<dbReference type="OrthoDB" id="10337237at2759"/>
<name>A0A2P5FKN3_TREOI</name>
<keyword evidence="2" id="KW-1185">Reference proteome</keyword>
<gene>
    <name evidence="1" type="ORF">TorRG33x02_059240</name>
</gene>
<sequence length="69" mass="8302">MSFNEYFEVLKLSLTRLYSKIFNRFENVKSDRGGARKVADDIRLESKLFDYGLTVVKHRSKIFDRWLRP</sequence>
<reference evidence="2" key="1">
    <citation type="submission" date="2016-06" db="EMBL/GenBank/DDBJ databases">
        <title>Parallel loss of symbiosis genes in relatives of nitrogen-fixing non-legume Parasponia.</title>
        <authorList>
            <person name="Van Velzen R."/>
            <person name="Holmer R."/>
            <person name="Bu F."/>
            <person name="Rutten L."/>
            <person name="Van Zeijl A."/>
            <person name="Liu W."/>
            <person name="Santuari L."/>
            <person name="Cao Q."/>
            <person name="Sharma T."/>
            <person name="Shen D."/>
            <person name="Roswanjaya Y."/>
            <person name="Wardhani T."/>
            <person name="Kalhor M.S."/>
            <person name="Jansen J."/>
            <person name="Van den Hoogen J."/>
            <person name="Gungor B."/>
            <person name="Hartog M."/>
            <person name="Hontelez J."/>
            <person name="Verver J."/>
            <person name="Yang W.-C."/>
            <person name="Schijlen E."/>
            <person name="Repin R."/>
            <person name="Schilthuizen M."/>
            <person name="Schranz E."/>
            <person name="Heidstra R."/>
            <person name="Miyata K."/>
            <person name="Fedorova E."/>
            <person name="Kohlen W."/>
            <person name="Bisseling T."/>
            <person name="Smit S."/>
            <person name="Geurts R."/>
        </authorList>
    </citation>
    <scope>NUCLEOTIDE SEQUENCE [LARGE SCALE GENOMIC DNA]</scope>
    <source>
        <strain evidence="2">cv. RG33-2</strain>
    </source>
</reference>
<evidence type="ECO:0000313" key="1">
    <source>
        <dbReference type="EMBL" id="PON98349.1"/>
    </source>
</evidence>
<organism evidence="1 2">
    <name type="scientific">Trema orientale</name>
    <name type="common">Charcoal tree</name>
    <name type="synonym">Celtis orientalis</name>
    <dbReference type="NCBI Taxonomy" id="63057"/>
    <lineage>
        <taxon>Eukaryota</taxon>
        <taxon>Viridiplantae</taxon>
        <taxon>Streptophyta</taxon>
        <taxon>Embryophyta</taxon>
        <taxon>Tracheophyta</taxon>
        <taxon>Spermatophyta</taxon>
        <taxon>Magnoliopsida</taxon>
        <taxon>eudicotyledons</taxon>
        <taxon>Gunneridae</taxon>
        <taxon>Pentapetalae</taxon>
        <taxon>rosids</taxon>
        <taxon>fabids</taxon>
        <taxon>Rosales</taxon>
        <taxon>Cannabaceae</taxon>
        <taxon>Trema</taxon>
    </lineage>
</organism>